<gene>
    <name evidence="3" type="ORF">FRX31_004071</name>
</gene>
<accession>A0A7J6X978</accession>
<dbReference type="GO" id="GO:0031390">
    <property type="term" value="C:Ctf18 RFC-like complex"/>
    <property type="evidence" value="ECO:0007669"/>
    <property type="project" value="InterPro"/>
</dbReference>
<comment type="caution">
    <text evidence="3">The sequence shown here is derived from an EMBL/GenBank/DDBJ whole genome shotgun (WGS) entry which is preliminary data.</text>
</comment>
<dbReference type="PANTHER" id="PTHR13395:SF6">
    <property type="entry name" value="SISTER CHROMATID COHESION PROTEIN DCC1"/>
    <property type="match status" value="1"/>
</dbReference>
<protein>
    <submittedName>
        <fullName evidence="3">Zinc ion binding protein</fullName>
    </submittedName>
</protein>
<comment type="similarity">
    <text evidence="1">Belongs to the DCC1 family.</text>
</comment>
<sequence length="79" mass="9322">MDYFMEKWMQKIPAVSSLPCTPAERFAALFRERQKWESKELDPYIRDLRVPGLSSEGLLLKYTRRTQPTLDAEPIFTAR</sequence>
<organism evidence="3 4">
    <name type="scientific">Thalictrum thalictroides</name>
    <name type="common">Rue-anemone</name>
    <name type="synonym">Anemone thalictroides</name>
    <dbReference type="NCBI Taxonomy" id="46969"/>
    <lineage>
        <taxon>Eukaryota</taxon>
        <taxon>Viridiplantae</taxon>
        <taxon>Streptophyta</taxon>
        <taxon>Embryophyta</taxon>
        <taxon>Tracheophyta</taxon>
        <taxon>Spermatophyta</taxon>
        <taxon>Magnoliopsida</taxon>
        <taxon>Ranunculales</taxon>
        <taxon>Ranunculaceae</taxon>
        <taxon>Thalictroideae</taxon>
        <taxon>Thalictrum</taxon>
    </lineage>
</organism>
<dbReference type="EMBL" id="JABWDY010002857">
    <property type="protein sequence ID" value="KAF5206346.1"/>
    <property type="molecule type" value="Genomic_DNA"/>
</dbReference>
<dbReference type="GO" id="GO:0000785">
    <property type="term" value="C:chromatin"/>
    <property type="evidence" value="ECO:0007669"/>
    <property type="project" value="TreeGrafter"/>
</dbReference>
<dbReference type="GO" id="GO:0006260">
    <property type="term" value="P:DNA replication"/>
    <property type="evidence" value="ECO:0007669"/>
    <property type="project" value="UniProtKB-KW"/>
</dbReference>
<name>A0A7J6X978_THATH</name>
<dbReference type="PANTHER" id="PTHR13395">
    <property type="entry name" value="SISTER CHROMATID COHESION PROTEIN DCC1-RELATED"/>
    <property type="match status" value="1"/>
</dbReference>
<dbReference type="GO" id="GO:0000775">
    <property type="term" value="C:chromosome, centromeric region"/>
    <property type="evidence" value="ECO:0007669"/>
    <property type="project" value="TreeGrafter"/>
</dbReference>
<dbReference type="OrthoDB" id="5199543at2759"/>
<reference evidence="3 4" key="1">
    <citation type="submission" date="2020-06" db="EMBL/GenBank/DDBJ databases">
        <title>Transcriptomic and genomic resources for Thalictrum thalictroides and T. hernandezii: Facilitating candidate gene discovery in an emerging model plant lineage.</title>
        <authorList>
            <person name="Arias T."/>
            <person name="Riano-Pachon D.M."/>
            <person name="Di Stilio V.S."/>
        </authorList>
    </citation>
    <scope>NUCLEOTIDE SEQUENCE [LARGE SCALE GENOMIC DNA]</scope>
    <source>
        <strain evidence="4">cv. WT478/WT964</strain>
        <tissue evidence="3">Leaves</tissue>
    </source>
</reference>
<evidence type="ECO:0000256" key="1">
    <source>
        <dbReference type="ARBA" id="ARBA00007017"/>
    </source>
</evidence>
<evidence type="ECO:0000313" key="4">
    <source>
        <dbReference type="Proteomes" id="UP000554482"/>
    </source>
</evidence>
<keyword evidence="4" id="KW-1185">Reference proteome</keyword>
<dbReference type="Proteomes" id="UP000554482">
    <property type="component" value="Unassembled WGS sequence"/>
</dbReference>
<dbReference type="Pfam" id="PF09724">
    <property type="entry name" value="Dcc1"/>
    <property type="match status" value="1"/>
</dbReference>
<evidence type="ECO:0000313" key="3">
    <source>
        <dbReference type="EMBL" id="KAF5206346.1"/>
    </source>
</evidence>
<proteinExistence type="inferred from homology"/>
<keyword evidence="2" id="KW-0235">DNA replication</keyword>
<dbReference type="GO" id="GO:0034088">
    <property type="term" value="P:maintenance of mitotic sister chromatid cohesion"/>
    <property type="evidence" value="ECO:0007669"/>
    <property type="project" value="TreeGrafter"/>
</dbReference>
<dbReference type="InterPro" id="IPR019128">
    <property type="entry name" value="Dcc1"/>
</dbReference>
<evidence type="ECO:0000256" key="2">
    <source>
        <dbReference type="ARBA" id="ARBA00022705"/>
    </source>
</evidence>
<dbReference type="AlphaFoldDB" id="A0A7J6X978"/>